<protein>
    <recommendedName>
        <fullName evidence="2">Four helix bundle protein</fullName>
    </recommendedName>
</protein>
<dbReference type="CDD" id="cd16377">
    <property type="entry name" value="23S_rRNA_IVP_like"/>
    <property type="match status" value="1"/>
</dbReference>
<organism evidence="1">
    <name type="scientific">bioreactor metagenome</name>
    <dbReference type="NCBI Taxonomy" id="1076179"/>
    <lineage>
        <taxon>unclassified sequences</taxon>
        <taxon>metagenomes</taxon>
        <taxon>ecological metagenomes</taxon>
    </lineage>
</organism>
<dbReference type="NCBIfam" id="TIGR02436">
    <property type="entry name" value="four helix bundle protein"/>
    <property type="match status" value="1"/>
</dbReference>
<dbReference type="PANTHER" id="PTHR38471:SF2">
    <property type="entry name" value="FOUR HELIX BUNDLE PROTEIN"/>
    <property type="match status" value="1"/>
</dbReference>
<proteinExistence type="predicted"/>
<name>A0A644SPA1_9ZZZZ</name>
<dbReference type="Gene3D" id="1.20.1440.60">
    <property type="entry name" value="23S rRNA-intervening sequence"/>
    <property type="match status" value="1"/>
</dbReference>
<accession>A0A644SPA1</accession>
<dbReference type="Pfam" id="PF05635">
    <property type="entry name" value="23S_rRNA_IVP"/>
    <property type="match status" value="1"/>
</dbReference>
<comment type="caution">
    <text evidence="1">The sequence shown here is derived from an EMBL/GenBank/DDBJ whole genome shotgun (WGS) entry which is preliminary data.</text>
</comment>
<dbReference type="SUPFAM" id="SSF158446">
    <property type="entry name" value="IVS-encoded protein-like"/>
    <property type="match status" value="1"/>
</dbReference>
<sequence>MAFKFEKLLVWQKSVDLSSEIHLLTKNFPKQELYILTSQIKRAADSVSLNIAEGSTGQTNPEFKRFLSIALRSAIEVVGCLHLAYKREIISEQILHNFSKKCEEIVVMINALKKSLDKNE</sequence>
<dbReference type="EMBL" id="VSSQ01000002">
    <property type="protein sequence ID" value="MPL55452.1"/>
    <property type="molecule type" value="Genomic_DNA"/>
</dbReference>
<evidence type="ECO:0008006" key="2">
    <source>
        <dbReference type="Google" id="ProtNLM"/>
    </source>
</evidence>
<dbReference type="InterPro" id="IPR036583">
    <property type="entry name" value="23S_rRNA_IVS_sf"/>
</dbReference>
<reference evidence="1" key="1">
    <citation type="submission" date="2019-08" db="EMBL/GenBank/DDBJ databases">
        <authorList>
            <person name="Kucharzyk K."/>
            <person name="Murdoch R.W."/>
            <person name="Higgins S."/>
            <person name="Loffler F."/>
        </authorList>
    </citation>
    <scope>NUCLEOTIDE SEQUENCE</scope>
</reference>
<dbReference type="PANTHER" id="PTHR38471">
    <property type="entry name" value="FOUR HELIX BUNDLE PROTEIN"/>
    <property type="match status" value="1"/>
</dbReference>
<dbReference type="InterPro" id="IPR012657">
    <property type="entry name" value="23S_rRNA-intervening_sequence"/>
</dbReference>
<gene>
    <name evidence="1" type="ORF">SDC9_00928</name>
</gene>
<evidence type="ECO:0000313" key="1">
    <source>
        <dbReference type="EMBL" id="MPL55452.1"/>
    </source>
</evidence>
<dbReference type="AlphaFoldDB" id="A0A644SPA1"/>